<protein>
    <submittedName>
        <fullName evidence="2">Uncharacterized protein</fullName>
    </submittedName>
</protein>
<evidence type="ECO:0000313" key="2">
    <source>
        <dbReference type="EMBL" id="KAH7293067.1"/>
    </source>
</evidence>
<dbReference type="AlphaFoldDB" id="A0A8T2RB29"/>
<dbReference type="Proteomes" id="UP000825935">
    <property type="component" value="Chromosome 28"/>
</dbReference>
<name>A0A8T2RB29_CERRI</name>
<keyword evidence="3" id="KW-1185">Reference proteome</keyword>
<dbReference type="EMBL" id="CM035433">
    <property type="protein sequence ID" value="KAH7293067.1"/>
    <property type="molecule type" value="Genomic_DNA"/>
</dbReference>
<organism evidence="2 3">
    <name type="scientific">Ceratopteris richardii</name>
    <name type="common">Triangle waterfern</name>
    <dbReference type="NCBI Taxonomy" id="49495"/>
    <lineage>
        <taxon>Eukaryota</taxon>
        <taxon>Viridiplantae</taxon>
        <taxon>Streptophyta</taxon>
        <taxon>Embryophyta</taxon>
        <taxon>Tracheophyta</taxon>
        <taxon>Polypodiopsida</taxon>
        <taxon>Polypodiidae</taxon>
        <taxon>Polypodiales</taxon>
        <taxon>Pteridineae</taxon>
        <taxon>Pteridaceae</taxon>
        <taxon>Parkerioideae</taxon>
        <taxon>Ceratopteris</taxon>
    </lineage>
</organism>
<sequence length="200" mass="22298">MTPIADTVTEVRESVPEYEAGSYQKSLRQQGDAPQETSLQQGGAALPERPSRGAAVWRGSKFPIWLDLRMECRIMSPMACAELPCRSRWLRSCDHMMSAVHCCPEHAELASTCLVRMTPIADTVTEVPESVPESLRQQGGAALPERPSRGAAVWRCSKFPIWLEIMSPMASAELPYRSRWLRSCDHMMSAVHCCPEHAGR</sequence>
<feature type="region of interest" description="Disordered" evidence="1">
    <location>
        <begin position="15"/>
        <end position="52"/>
    </location>
</feature>
<comment type="caution">
    <text evidence="2">The sequence shown here is derived from an EMBL/GenBank/DDBJ whole genome shotgun (WGS) entry which is preliminary data.</text>
</comment>
<proteinExistence type="predicted"/>
<accession>A0A8T2RB29</accession>
<reference evidence="2" key="1">
    <citation type="submission" date="2021-08" db="EMBL/GenBank/DDBJ databases">
        <title>WGS assembly of Ceratopteris richardii.</title>
        <authorList>
            <person name="Marchant D.B."/>
            <person name="Chen G."/>
            <person name="Jenkins J."/>
            <person name="Shu S."/>
            <person name="Leebens-Mack J."/>
            <person name="Grimwood J."/>
            <person name="Schmutz J."/>
            <person name="Soltis P."/>
            <person name="Soltis D."/>
            <person name="Chen Z.-H."/>
        </authorList>
    </citation>
    <scope>NUCLEOTIDE SEQUENCE</scope>
    <source>
        <strain evidence="2">Whitten #5841</strain>
        <tissue evidence="2">Leaf</tissue>
    </source>
</reference>
<gene>
    <name evidence="2" type="ORF">KP509_28G010600</name>
</gene>
<evidence type="ECO:0000313" key="3">
    <source>
        <dbReference type="Proteomes" id="UP000825935"/>
    </source>
</evidence>
<evidence type="ECO:0000256" key="1">
    <source>
        <dbReference type="SAM" id="MobiDB-lite"/>
    </source>
</evidence>